<dbReference type="Gene3D" id="3.40.50.2000">
    <property type="entry name" value="Glycogen Phosphorylase B"/>
    <property type="match status" value="2"/>
</dbReference>
<name>A0A6G7ZM95_9SPHN</name>
<sequence length="443" mass="47641">MSHFAVIGPPLRGHYKPLSNLARELIDRGHQVTFIHHPDAQSLIEAEGASFAPIGTDAPPVSRWTLPMAKIRGLIGLGGMMDGMVRFTDMFCREAPDVIRRIGADALIVDQLEAGGGLVAEHLGLPYASVADTMPINREDGIPPPYVAWPYDPSDKGLKRNRGGWRVTDLLLRKVGKAIEANARMLGLPARRRLEDCLSPVLQLSQMVPSIDFPRRELPATFHYTGPFRHGEAEDFEVPPGDERPLVYCALGTLQGQRVELFRKVAQACADLDLRLLLTQGGLSNVKRAAKLPGDPLVYDWVSQEGVLGHADLIVCHGGINTVLEPLAAGVPMVLMPLAFEQGAIAARMEYAGAARELSFRSSAAKLAAAISEVRGNPSFRAKARAIQQEMLAAGGVRRAVDLIERMPGVSAPKAGATTVPTAPDDVRGDSRSGSSSAASRAR</sequence>
<dbReference type="GO" id="GO:0008194">
    <property type="term" value="F:UDP-glycosyltransferase activity"/>
    <property type="evidence" value="ECO:0007669"/>
    <property type="project" value="InterPro"/>
</dbReference>
<dbReference type="KEGG" id="ssin:G7078_04420"/>
<proteinExistence type="predicted"/>
<feature type="compositionally biased region" description="Low complexity" evidence="1">
    <location>
        <begin position="432"/>
        <end position="443"/>
    </location>
</feature>
<dbReference type="GO" id="GO:0017000">
    <property type="term" value="P:antibiotic biosynthetic process"/>
    <property type="evidence" value="ECO:0007669"/>
    <property type="project" value="UniProtKB-ARBA"/>
</dbReference>
<evidence type="ECO:0000313" key="3">
    <source>
        <dbReference type="Proteomes" id="UP000502502"/>
    </source>
</evidence>
<gene>
    <name evidence="2" type="ORF">G7078_04420</name>
</gene>
<accession>A0A6G7ZM95</accession>
<dbReference type="InterPro" id="IPR050426">
    <property type="entry name" value="Glycosyltransferase_28"/>
</dbReference>
<protein>
    <submittedName>
        <fullName evidence="2">Glycosyltransferase</fullName>
    </submittedName>
</protein>
<dbReference type="CDD" id="cd03784">
    <property type="entry name" value="GT1_Gtf-like"/>
    <property type="match status" value="1"/>
</dbReference>
<evidence type="ECO:0000256" key="1">
    <source>
        <dbReference type="SAM" id="MobiDB-lite"/>
    </source>
</evidence>
<dbReference type="AlphaFoldDB" id="A0A6G7ZM95"/>
<reference evidence="2 3" key="1">
    <citation type="submission" date="2020-03" db="EMBL/GenBank/DDBJ databases">
        <title>Sphingomonas sp. nov., isolated from fish.</title>
        <authorList>
            <person name="Hyun D.-W."/>
            <person name="Bae J.-W."/>
        </authorList>
    </citation>
    <scope>NUCLEOTIDE SEQUENCE [LARGE SCALE GENOMIC DNA]</scope>
    <source>
        <strain evidence="2 3">HDW15C</strain>
    </source>
</reference>
<organism evidence="2 3">
    <name type="scientific">Sphingomonas sinipercae</name>
    <dbReference type="NCBI Taxonomy" id="2714944"/>
    <lineage>
        <taxon>Bacteria</taxon>
        <taxon>Pseudomonadati</taxon>
        <taxon>Pseudomonadota</taxon>
        <taxon>Alphaproteobacteria</taxon>
        <taxon>Sphingomonadales</taxon>
        <taxon>Sphingomonadaceae</taxon>
        <taxon>Sphingomonas</taxon>
    </lineage>
</organism>
<keyword evidence="3" id="KW-1185">Reference proteome</keyword>
<dbReference type="PANTHER" id="PTHR48050">
    <property type="entry name" value="STEROL 3-BETA-GLUCOSYLTRANSFERASE"/>
    <property type="match status" value="1"/>
</dbReference>
<dbReference type="Pfam" id="PF00201">
    <property type="entry name" value="UDPGT"/>
    <property type="match status" value="1"/>
</dbReference>
<dbReference type="PANTHER" id="PTHR48050:SF13">
    <property type="entry name" value="STEROL 3-BETA-GLUCOSYLTRANSFERASE UGT80A2"/>
    <property type="match status" value="1"/>
</dbReference>
<dbReference type="SUPFAM" id="SSF53756">
    <property type="entry name" value="UDP-Glycosyltransferase/glycogen phosphorylase"/>
    <property type="match status" value="1"/>
</dbReference>
<feature type="region of interest" description="Disordered" evidence="1">
    <location>
        <begin position="411"/>
        <end position="443"/>
    </location>
</feature>
<evidence type="ECO:0000313" key="2">
    <source>
        <dbReference type="EMBL" id="QIL02104.1"/>
    </source>
</evidence>
<keyword evidence="2" id="KW-0808">Transferase</keyword>
<dbReference type="EMBL" id="CP049871">
    <property type="protein sequence ID" value="QIL02104.1"/>
    <property type="molecule type" value="Genomic_DNA"/>
</dbReference>
<dbReference type="Proteomes" id="UP000502502">
    <property type="component" value="Chromosome"/>
</dbReference>
<dbReference type="InterPro" id="IPR002213">
    <property type="entry name" value="UDP_glucos_trans"/>
</dbReference>